<dbReference type="GO" id="GO:0008168">
    <property type="term" value="F:methyltransferase activity"/>
    <property type="evidence" value="ECO:0007669"/>
    <property type="project" value="UniProtKB-KW"/>
</dbReference>
<evidence type="ECO:0000256" key="2">
    <source>
        <dbReference type="ARBA" id="ARBA00022454"/>
    </source>
</evidence>
<evidence type="ECO:0000256" key="5">
    <source>
        <dbReference type="ARBA" id="ARBA00022691"/>
    </source>
</evidence>
<sequence length="159" mass="18565">MKKRNKNIQNFSKILNSFFNLEKKLPAHHYKKVKVKKGLAELGLFADEDIKKSQLIIEYIGKTLSDKEIKKDPDNKYIFSVEKDFNIDGSSKKNIARYANHSCDPNAESEIKNKRVFLRAIKNISKGEEITFDYGEEYVKEFLLNKCKCGSEKHLYHDK</sequence>
<protein>
    <recommendedName>
        <fullName evidence="6">SET domain-containing protein</fullName>
    </recommendedName>
</protein>
<dbReference type="AlphaFoldDB" id="A0A644T5M6"/>
<dbReference type="PROSITE" id="PS50280">
    <property type="entry name" value="SET"/>
    <property type="match status" value="1"/>
</dbReference>
<dbReference type="GO" id="GO:0032259">
    <property type="term" value="P:methylation"/>
    <property type="evidence" value="ECO:0007669"/>
    <property type="project" value="UniProtKB-KW"/>
</dbReference>
<feature type="domain" description="SET" evidence="6">
    <location>
        <begin position="31"/>
        <end position="135"/>
    </location>
</feature>
<dbReference type="SMART" id="SM00317">
    <property type="entry name" value="SET"/>
    <property type="match status" value="1"/>
</dbReference>
<dbReference type="EMBL" id="VSSQ01000017">
    <property type="protein sequence ID" value="MPL62140.1"/>
    <property type="molecule type" value="Genomic_DNA"/>
</dbReference>
<gene>
    <name evidence="7" type="ORF">SDC9_07743</name>
</gene>
<evidence type="ECO:0000313" key="7">
    <source>
        <dbReference type="EMBL" id="MPL62140.1"/>
    </source>
</evidence>
<evidence type="ECO:0000256" key="1">
    <source>
        <dbReference type="ARBA" id="ARBA00004286"/>
    </source>
</evidence>
<dbReference type="InterPro" id="IPR046341">
    <property type="entry name" value="SET_dom_sf"/>
</dbReference>
<dbReference type="Gene3D" id="2.170.270.10">
    <property type="entry name" value="SET domain"/>
    <property type="match status" value="1"/>
</dbReference>
<keyword evidence="3" id="KW-0489">Methyltransferase</keyword>
<comment type="caution">
    <text evidence="7">The sequence shown here is derived from an EMBL/GenBank/DDBJ whole genome shotgun (WGS) entry which is preliminary data.</text>
</comment>
<reference evidence="7" key="1">
    <citation type="submission" date="2019-08" db="EMBL/GenBank/DDBJ databases">
        <authorList>
            <person name="Kucharzyk K."/>
            <person name="Murdoch R.W."/>
            <person name="Higgins S."/>
            <person name="Loffler F."/>
        </authorList>
    </citation>
    <scope>NUCLEOTIDE SEQUENCE</scope>
</reference>
<proteinExistence type="predicted"/>
<evidence type="ECO:0000256" key="3">
    <source>
        <dbReference type="ARBA" id="ARBA00022603"/>
    </source>
</evidence>
<accession>A0A644T5M6</accession>
<organism evidence="7">
    <name type="scientific">bioreactor metagenome</name>
    <dbReference type="NCBI Taxonomy" id="1076179"/>
    <lineage>
        <taxon>unclassified sequences</taxon>
        <taxon>metagenomes</taxon>
        <taxon>ecological metagenomes</taxon>
    </lineage>
</organism>
<dbReference type="SUPFAM" id="SSF82199">
    <property type="entry name" value="SET domain"/>
    <property type="match status" value="1"/>
</dbReference>
<name>A0A644T5M6_9ZZZZ</name>
<evidence type="ECO:0000259" key="6">
    <source>
        <dbReference type="PROSITE" id="PS50280"/>
    </source>
</evidence>
<dbReference type="GO" id="GO:0005694">
    <property type="term" value="C:chromosome"/>
    <property type="evidence" value="ECO:0007669"/>
    <property type="project" value="UniProtKB-SubCell"/>
</dbReference>
<dbReference type="PANTHER" id="PTHR22884">
    <property type="entry name" value="SET DOMAIN PROTEINS"/>
    <property type="match status" value="1"/>
</dbReference>
<keyword evidence="2" id="KW-0158">Chromosome</keyword>
<comment type="subcellular location">
    <subcellularLocation>
        <location evidence="1">Chromosome</location>
    </subcellularLocation>
</comment>
<dbReference type="InterPro" id="IPR050777">
    <property type="entry name" value="SET2_Histone-Lys_MeTrsfase"/>
</dbReference>
<keyword evidence="4" id="KW-0808">Transferase</keyword>
<dbReference type="Pfam" id="PF00856">
    <property type="entry name" value="SET"/>
    <property type="match status" value="1"/>
</dbReference>
<keyword evidence="5" id="KW-0949">S-adenosyl-L-methionine</keyword>
<dbReference type="InterPro" id="IPR001214">
    <property type="entry name" value="SET_dom"/>
</dbReference>
<evidence type="ECO:0000256" key="4">
    <source>
        <dbReference type="ARBA" id="ARBA00022679"/>
    </source>
</evidence>